<evidence type="ECO:0000256" key="5">
    <source>
        <dbReference type="ARBA" id="ARBA00038063"/>
    </source>
</evidence>
<dbReference type="GO" id="GO:0000049">
    <property type="term" value="F:tRNA binding"/>
    <property type="evidence" value="ECO:0007669"/>
    <property type="project" value="UniProtKB-KW"/>
</dbReference>
<dbReference type="EC" id="3.1.1.29" evidence="1 6"/>
<evidence type="ECO:0000256" key="4">
    <source>
        <dbReference type="ARBA" id="ARBA00022884"/>
    </source>
</evidence>
<gene>
    <name evidence="8" type="ORF">CPELLU_LOCUS4347</name>
</gene>
<dbReference type="PROSITE" id="PS01195">
    <property type="entry name" value="PEPT_TRNA_HYDROL_1"/>
    <property type="match status" value="1"/>
</dbReference>
<evidence type="ECO:0000256" key="6">
    <source>
        <dbReference type="RuleBase" id="RU000673"/>
    </source>
</evidence>
<dbReference type="PANTHER" id="PTHR17224:SF1">
    <property type="entry name" value="PEPTIDYL-TRNA HYDROLASE"/>
    <property type="match status" value="1"/>
</dbReference>
<dbReference type="InterPro" id="IPR001328">
    <property type="entry name" value="Pept_tRNA_hydro"/>
</dbReference>
<evidence type="ECO:0000256" key="1">
    <source>
        <dbReference type="ARBA" id="ARBA00013260"/>
    </source>
</evidence>
<comment type="catalytic activity">
    <reaction evidence="6">
        <text>an N-acyl-L-alpha-aminoacyl-tRNA + H2O = an N-acyl-L-amino acid + a tRNA + H(+)</text>
        <dbReference type="Rhea" id="RHEA:54448"/>
        <dbReference type="Rhea" id="RHEA-COMP:10123"/>
        <dbReference type="Rhea" id="RHEA-COMP:13883"/>
        <dbReference type="ChEBI" id="CHEBI:15377"/>
        <dbReference type="ChEBI" id="CHEBI:15378"/>
        <dbReference type="ChEBI" id="CHEBI:59874"/>
        <dbReference type="ChEBI" id="CHEBI:78442"/>
        <dbReference type="ChEBI" id="CHEBI:138191"/>
        <dbReference type="EC" id="3.1.1.29"/>
    </reaction>
</comment>
<dbReference type="NCBIfam" id="TIGR00447">
    <property type="entry name" value="pth"/>
    <property type="match status" value="1"/>
</dbReference>
<dbReference type="AlphaFoldDB" id="A0A9N9AVV5"/>
<dbReference type="InterPro" id="IPR036416">
    <property type="entry name" value="Pept_tRNA_hydro_sf"/>
</dbReference>
<comment type="similarity">
    <text evidence="5 7">Belongs to the PTH family.</text>
</comment>
<dbReference type="Pfam" id="PF01195">
    <property type="entry name" value="Pept_tRNA_hydro"/>
    <property type="match status" value="1"/>
</dbReference>
<dbReference type="InterPro" id="IPR018171">
    <property type="entry name" value="Pept_tRNA_hydro_CS"/>
</dbReference>
<dbReference type="Gene3D" id="3.40.50.1470">
    <property type="entry name" value="Peptidyl-tRNA hydrolase"/>
    <property type="match status" value="1"/>
</dbReference>
<reference evidence="8" key="1">
    <citation type="submission" date="2021-06" db="EMBL/GenBank/DDBJ databases">
        <authorList>
            <person name="Kallberg Y."/>
            <person name="Tangrot J."/>
            <person name="Rosling A."/>
        </authorList>
    </citation>
    <scope>NUCLEOTIDE SEQUENCE</scope>
    <source>
        <strain evidence="8">FL966</strain>
    </source>
</reference>
<evidence type="ECO:0000313" key="9">
    <source>
        <dbReference type="Proteomes" id="UP000789759"/>
    </source>
</evidence>
<keyword evidence="9" id="KW-1185">Reference proteome</keyword>
<keyword evidence="2" id="KW-0820">tRNA-binding</keyword>
<sequence>MSRPIDFVIAGLGNSGQEYATTRHNAGYIFIDYLANAMALTQGEGAQMPPVFHRRYDLSADVRDTIFTFTYANGSSTVTNSLRIILMKPLTAMNESGSSVQKVMQYYAVKDSKKLIVVADDLNTQPGILMVQGGGELAAMRGHKGLENIVSVIGTDFVRFRLGIGRPAANSTPISQWVLSPFTKENREMDLFGYLLQLTTQALKDYSMNQDLKLIKKKFARPRKIPNKLTEMNSLIFPVDVHEA</sequence>
<keyword evidence="3 6" id="KW-0378">Hydrolase</keyword>
<proteinExistence type="inferred from homology"/>
<organism evidence="8 9">
    <name type="scientific">Cetraspora pellucida</name>
    <dbReference type="NCBI Taxonomy" id="1433469"/>
    <lineage>
        <taxon>Eukaryota</taxon>
        <taxon>Fungi</taxon>
        <taxon>Fungi incertae sedis</taxon>
        <taxon>Mucoromycota</taxon>
        <taxon>Glomeromycotina</taxon>
        <taxon>Glomeromycetes</taxon>
        <taxon>Diversisporales</taxon>
        <taxon>Gigasporaceae</taxon>
        <taxon>Cetraspora</taxon>
    </lineage>
</organism>
<keyword evidence="4" id="KW-0694">RNA-binding</keyword>
<accession>A0A9N9AVV5</accession>
<evidence type="ECO:0000256" key="7">
    <source>
        <dbReference type="RuleBase" id="RU004320"/>
    </source>
</evidence>
<dbReference type="SUPFAM" id="SSF53178">
    <property type="entry name" value="Peptidyl-tRNA hydrolase-like"/>
    <property type="match status" value="1"/>
</dbReference>
<dbReference type="PANTHER" id="PTHR17224">
    <property type="entry name" value="PEPTIDYL-TRNA HYDROLASE"/>
    <property type="match status" value="1"/>
</dbReference>
<dbReference type="OrthoDB" id="1711136at2759"/>
<dbReference type="EMBL" id="CAJVQA010002263">
    <property type="protein sequence ID" value="CAG8542054.1"/>
    <property type="molecule type" value="Genomic_DNA"/>
</dbReference>
<comment type="caution">
    <text evidence="8">The sequence shown here is derived from an EMBL/GenBank/DDBJ whole genome shotgun (WGS) entry which is preliminary data.</text>
</comment>
<evidence type="ECO:0000256" key="3">
    <source>
        <dbReference type="ARBA" id="ARBA00022801"/>
    </source>
</evidence>
<dbReference type="GO" id="GO:0004045">
    <property type="term" value="F:peptidyl-tRNA hydrolase activity"/>
    <property type="evidence" value="ECO:0007669"/>
    <property type="project" value="UniProtKB-EC"/>
</dbReference>
<name>A0A9N9AVV5_9GLOM</name>
<dbReference type="Proteomes" id="UP000789759">
    <property type="component" value="Unassembled WGS sequence"/>
</dbReference>
<evidence type="ECO:0000256" key="2">
    <source>
        <dbReference type="ARBA" id="ARBA00022555"/>
    </source>
</evidence>
<protein>
    <recommendedName>
        <fullName evidence="1 6">Peptidyl-tRNA hydrolase</fullName>
        <ecNumber evidence="1 6">3.1.1.29</ecNumber>
    </recommendedName>
</protein>
<evidence type="ECO:0000313" key="8">
    <source>
        <dbReference type="EMBL" id="CAG8542054.1"/>
    </source>
</evidence>